<reference evidence="2" key="1">
    <citation type="journal article" date="2019" name="Int. J. Syst. Evol. Microbiol.">
        <title>The Global Catalogue of Microorganisms (GCM) 10K type strain sequencing project: providing services to taxonomists for standard genome sequencing and annotation.</title>
        <authorList>
            <consortium name="The Broad Institute Genomics Platform"/>
            <consortium name="The Broad Institute Genome Sequencing Center for Infectious Disease"/>
            <person name="Wu L."/>
            <person name="Ma J."/>
        </authorList>
    </citation>
    <scope>NUCLEOTIDE SEQUENCE [LARGE SCALE GENOMIC DNA]</scope>
    <source>
        <strain evidence="2">CGMCC 4.7152</strain>
    </source>
</reference>
<evidence type="ECO:0000313" key="2">
    <source>
        <dbReference type="Proteomes" id="UP001595912"/>
    </source>
</evidence>
<name>A0ABV9WIK0_9ACTN</name>
<accession>A0ABV9WIK0</accession>
<evidence type="ECO:0000313" key="1">
    <source>
        <dbReference type="EMBL" id="MFC5007506.1"/>
    </source>
</evidence>
<dbReference type="EMBL" id="JBHSIU010000127">
    <property type="protein sequence ID" value="MFC5007506.1"/>
    <property type="molecule type" value="Genomic_DNA"/>
</dbReference>
<dbReference type="InterPro" id="IPR036844">
    <property type="entry name" value="Hint_dom_sf"/>
</dbReference>
<comment type="caution">
    <text evidence="1">The sequence shown here is derived from an EMBL/GenBank/DDBJ whole genome shotgun (WGS) entry which is preliminary data.</text>
</comment>
<dbReference type="Pfam" id="PF07591">
    <property type="entry name" value="PT-HINT"/>
    <property type="match status" value="1"/>
</dbReference>
<dbReference type="InterPro" id="IPR030934">
    <property type="entry name" value="Intein_C"/>
</dbReference>
<sequence length="216" mass="24360">MLETTDHHPFWSDTTNNWVDAAKLTPGDRLRAADHRTMIVLKVYSRIQAKLMRDLTVAAVHTYYVIAGESSILVHNCDNDDHRRASQNIADVKKPKSRQLGGVLHIETANGTRTFDLRTDRLHPAVSALINRFADRLTSEEGKWFGSHLEIQAAFLMRRFALPGSTGRLMMTFPSDWRQICIDCRGAASTILRPGMILNVRTALNGNYVRFGTIRG</sequence>
<keyword evidence="2" id="KW-1185">Reference proteome</keyword>
<dbReference type="NCBIfam" id="TIGR01443">
    <property type="entry name" value="intein_Cterm"/>
    <property type="match status" value="1"/>
</dbReference>
<dbReference type="RefSeq" id="WP_380128150.1">
    <property type="nucleotide sequence ID" value="NZ_JBHSIU010000127.1"/>
</dbReference>
<protein>
    <submittedName>
        <fullName evidence="1">Polymorphic toxin-type HINT domain-containing protein</fullName>
    </submittedName>
</protein>
<dbReference type="Gene3D" id="2.170.16.10">
    <property type="entry name" value="Hedgehog/Intein (Hint) domain"/>
    <property type="match status" value="1"/>
</dbReference>
<gene>
    <name evidence="1" type="ORF">ACFPIJ_58075</name>
</gene>
<proteinExistence type="predicted"/>
<organism evidence="1 2">
    <name type="scientific">Dactylosporangium cerinum</name>
    <dbReference type="NCBI Taxonomy" id="1434730"/>
    <lineage>
        <taxon>Bacteria</taxon>
        <taxon>Bacillati</taxon>
        <taxon>Actinomycetota</taxon>
        <taxon>Actinomycetes</taxon>
        <taxon>Micromonosporales</taxon>
        <taxon>Micromonosporaceae</taxon>
        <taxon>Dactylosporangium</taxon>
    </lineage>
</organism>
<dbReference type="Proteomes" id="UP001595912">
    <property type="component" value="Unassembled WGS sequence"/>
</dbReference>
<dbReference type="SUPFAM" id="SSF51294">
    <property type="entry name" value="Hedgehog/intein (Hint) domain"/>
    <property type="match status" value="1"/>
</dbReference>